<dbReference type="Gene3D" id="3.40.50.150">
    <property type="entry name" value="Vaccinia Virus protein VP39"/>
    <property type="match status" value="1"/>
</dbReference>
<dbReference type="OrthoDB" id="8769632at2"/>
<comment type="caution">
    <text evidence="1">The sequence shown here is derived from an EMBL/GenBank/DDBJ whole genome shotgun (WGS) entry which is preliminary data.</text>
</comment>
<reference evidence="1 2" key="1">
    <citation type="submission" date="2018-03" db="EMBL/GenBank/DDBJ databases">
        <title>Genomic Encyclopedia of Type Strains, Phase III (KMG-III): the genomes of soil and plant-associated and newly described type strains.</title>
        <authorList>
            <person name="Whitman W."/>
        </authorList>
    </citation>
    <scope>NUCLEOTIDE SEQUENCE [LARGE SCALE GENOMIC DNA]</scope>
    <source>
        <strain evidence="1 2">MWH-P2sevCIIIb</strain>
    </source>
</reference>
<keyword evidence="2" id="KW-1185">Reference proteome</keyword>
<dbReference type="RefSeq" id="WP_106227333.1">
    <property type="nucleotide sequence ID" value="NZ_PVTV01000012.1"/>
</dbReference>
<accession>A0A2T0XIA4</accession>
<dbReference type="AlphaFoldDB" id="A0A2T0XIA4"/>
<protein>
    <recommendedName>
        <fullName evidence="3">Methyltransferase type 11 domain-containing protein</fullName>
    </recommendedName>
</protein>
<proteinExistence type="predicted"/>
<evidence type="ECO:0000313" key="1">
    <source>
        <dbReference type="EMBL" id="PRY98651.1"/>
    </source>
</evidence>
<name>A0A2T0XIA4_9BURK</name>
<dbReference type="EMBL" id="PVTV01000012">
    <property type="protein sequence ID" value="PRY98651.1"/>
    <property type="molecule type" value="Genomic_DNA"/>
</dbReference>
<gene>
    <name evidence="1" type="ORF">BCM14_1484</name>
</gene>
<dbReference type="Proteomes" id="UP000238308">
    <property type="component" value="Unassembled WGS sequence"/>
</dbReference>
<evidence type="ECO:0000313" key="2">
    <source>
        <dbReference type="Proteomes" id="UP000238308"/>
    </source>
</evidence>
<organism evidence="1 2">
    <name type="scientific">Jezberella montanilacus</name>
    <dbReference type="NCBI Taxonomy" id="323426"/>
    <lineage>
        <taxon>Bacteria</taxon>
        <taxon>Pseudomonadati</taxon>
        <taxon>Pseudomonadota</taxon>
        <taxon>Betaproteobacteria</taxon>
        <taxon>Burkholderiales</taxon>
        <taxon>Alcaligenaceae</taxon>
        <taxon>Jezberella</taxon>
    </lineage>
</organism>
<evidence type="ECO:0008006" key="3">
    <source>
        <dbReference type="Google" id="ProtNLM"/>
    </source>
</evidence>
<dbReference type="SUPFAM" id="SSF53335">
    <property type="entry name" value="S-adenosyl-L-methionine-dependent methyltransferases"/>
    <property type="match status" value="1"/>
</dbReference>
<dbReference type="InterPro" id="IPR029063">
    <property type="entry name" value="SAM-dependent_MTases_sf"/>
</dbReference>
<sequence length="240" mass="27725">MAYEFSGWKPNFTVKAIDEFIVKEDHRFNGALSRVFSYPRVVSLHDFFQCINHFNLSLQESVGIFSGSLNEPELKFIDTTNITLLNFEESDAFDLDRSWADQEPRNFSFSLCNQVLEHIFSPHTALKNITHHTRSGGYIFISIPTINCIHSDPYFYSSGYHPRFLERLATENNLTPISINNWGSYKYMMNAVSGKWLTSKQLQPGVHGLRDLLIPFSILQDGRKKSETYITDCWGLFQKC</sequence>